<feature type="transmembrane region" description="Helical" evidence="7">
    <location>
        <begin position="272"/>
        <end position="296"/>
    </location>
</feature>
<sequence length="462" mass="54097">MKFWYRLKQLILLGGDLVLFFLALWLGLALRNLEFKNTNQLQGNLSVFVVIFLIWVIINYINGLYDFKKINQKKFVSTLIQSAIASFLISVTVLYIFPTRDTNPKTILLLTVIIAYFLIFIWRKIYINIISSNRLQANILFLDYNPEVQEIMEILQKQTTLGYHVQAVLDFNNKMDRTKYSNITIYKTKEKLEKIVANDKIEIIVTHNNLDKEDALSQELYQLLFKQIKITNVSNFYESVTGRIPPSAFHKAWFLQYLSDLDKPIYNKFVRVLELTFIVIFSLFFLLFLPFIALAIKLNSKGKVFFKQKRFGKNGQIFWMYKFRTMYSLAEDGSAEMHGAEFAQKNDSRITGVGKFLRKTRLDELPQVINLLKGEITVIGPRPERPEISNDLQNKMSYYNLRYVIKPGITGWAQVQQHYTSTLETSLQKFQYDLFYIKNRSMLLDISILLKTINVILRAMGQ</sequence>
<dbReference type="EMBL" id="PFBU01000073">
    <property type="protein sequence ID" value="PIR78037.1"/>
    <property type="molecule type" value="Genomic_DNA"/>
</dbReference>
<accession>A0A2H0TXT6</accession>
<dbReference type="InterPro" id="IPR003362">
    <property type="entry name" value="Bact_transf"/>
</dbReference>
<protein>
    <recommendedName>
        <fullName evidence="8">Bacterial sugar transferase domain-containing protein</fullName>
    </recommendedName>
</protein>
<gene>
    <name evidence="9" type="ORF">COU28_03835</name>
</gene>
<evidence type="ECO:0000256" key="5">
    <source>
        <dbReference type="ARBA" id="ARBA00022989"/>
    </source>
</evidence>
<dbReference type="Pfam" id="PF02397">
    <property type="entry name" value="Bac_transf"/>
    <property type="match status" value="1"/>
</dbReference>
<feature type="transmembrane region" description="Helical" evidence="7">
    <location>
        <begin position="45"/>
        <end position="63"/>
    </location>
</feature>
<evidence type="ECO:0000256" key="1">
    <source>
        <dbReference type="ARBA" id="ARBA00004141"/>
    </source>
</evidence>
<proteinExistence type="inferred from homology"/>
<dbReference type="Gene3D" id="3.40.50.720">
    <property type="entry name" value="NAD(P)-binding Rossmann-like Domain"/>
    <property type="match status" value="1"/>
</dbReference>
<dbReference type="PANTHER" id="PTHR30576:SF0">
    <property type="entry name" value="UNDECAPRENYL-PHOSPHATE N-ACETYLGALACTOSAMINYL 1-PHOSPHATE TRANSFERASE-RELATED"/>
    <property type="match status" value="1"/>
</dbReference>
<dbReference type="NCBIfam" id="TIGR03025">
    <property type="entry name" value="EPS_sugtrans"/>
    <property type="match status" value="1"/>
</dbReference>
<comment type="similarity">
    <text evidence="2">Belongs to the bacterial sugar transferase family.</text>
</comment>
<dbReference type="InterPro" id="IPR017475">
    <property type="entry name" value="EPS_sugar_tfrase"/>
</dbReference>
<evidence type="ECO:0000256" key="4">
    <source>
        <dbReference type="ARBA" id="ARBA00022692"/>
    </source>
</evidence>
<comment type="subcellular location">
    <subcellularLocation>
        <location evidence="1">Membrane</location>
        <topology evidence="1">Multi-pass membrane protein</topology>
    </subcellularLocation>
</comment>
<dbReference type="AlphaFoldDB" id="A0A2H0TXT6"/>
<reference evidence="10" key="1">
    <citation type="submission" date="2017-09" db="EMBL/GenBank/DDBJ databases">
        <title>Depth-based differentiation of microbial function through sediment-hosted aquifers and enrichment of novel symbionts in the deep terrestrial subsurface.</title>
        <authorList>
            <person name="Probst A.J."/>
            <person name="Ladd B."/>
            <person name="Jarett J.K."/>
            <person name="Geller-Mcgrath D.E."/>
            <person name="Sieber C.M.K."/>
            <person name="Emerson J.B."/>
            <person name="Anantharaman K."/>
            <person name="Thomas B.C."/>
            <person name="Malmstrom R."/>
            <person name="Stieglmeier M."/>
            <person name="Klingl A."/>
            <person name="Woyke T."/>
            <person name="Ryan C.M."/>
            <person name="Banfield J.F."/>
        </authorList>
    </citation>
    <scope>NUCLEOTIDE SEQUENCE [LARGE SCALE GENOMIC DNA]</scope>
</reference>
<keyword evidence="5 7" id="KW-1133">Transmembrane helix</keyword>
<evidence type="ECO:0000256" key="2">
    <source>
        <dbReference type="ARBA" id="ARBA00006464"/>
    </source>
</evidence>
<comment type="caution">
    <text evidence="9">The sequence shown here is derived from an EMBL/GenBank/DDBJ whole genome shotgun (WGS) entry which is preliminary data.</text>
</comment>
<dbReference type="Proteomes" id="UP000230852">
    <property type="component" value="Unassembled WGS sequence"/>
</dbReference>
<feature type="transmembrane region" description="Helical" evidence="7">
    <location>
        <begin position="103"/>
        <end position="122"/>
    </location>
</feature>
<organism evidence="9 10">
    <name type="scientific">Candidatus Magasanikbacteria bacterium CG10_big_fil_rev_8_21_14_0_10_36_16</name>
    <dbReference type="NCBI Taxonomy" id="1974645"/>
    <lineage>
        <taxon>Bacteria</taxon>
        <taxon>Candidatus Magasanikiibacteriota</taxon>
    </lineage>
</organism>
<dbReference type="GO" id="GO:0016780">
    <property type="term" value="F:phosphotransferase activity, for other substituted phosphate groups"/>
    <property type="evidence" value="ECO:0007669"/>
    <property type="project" value="TreeGrafter"/>
</dbReference>
<keyword evidence="3" id="KW-0808">Transferase</keyword>
<evidence type="ECO:0000313" key="9">
    <source>
        <dbReference type="EMBL" id="PIR78037.1"/>
    </source>
</evidence>
<dbReference type="PANTHER" id="PTHR30576">
    <property type="entry name" value="COLANIC BIOSYNTHESIS UDP-GLUCOSE LIPID CARRIER TRANSFERASE"/>
    <property type="match status" value="1"/>
</dbReference>
<keyword evidence="6 7" id="KW-0472">Membrane</keyword>
<evidence type="ECO:0000256" key="6">
    <source>
        <dbReference type="ARBA" id="ARBA00023136"/>
    </source>
</evidence>
<evidence type="ECO:0000313" key="10">
    <source>
        <dbReference type="Proteomes" id="UP000230852"/>
    </source>
</evidence>
<evidence type="ECO:0000256" key="3">
    <source>
        <dbReference type="ARBA" id="ARBA00022679"/>
    </source>
</evidence>
<evidence type="ECO:0000256" key="7">
    <source>
        <dbReference type="SAM" id="Phobius"/>
    </source>
</evidence>
<feature type="transmembrane region" description="Helical" evidence="7">
    <location>
        <begin position="75"/>
        <end position="97"/>
    </location>
</feature>
<name>A0A2H0TXT6_9BACT</name>
<feature type="domain" description="Bacterial sugar transferase" evidence="8">
    <location>
        <begin position="271"/>
        <end position="457"/>
    </location>
</feature>
<keyword evidence="4 7" id="KW-0812">Transmembrane</keyword>
<dbReference type="GO" id="GO:0016020">
    <property type="term" value="C:membrane"/>
    <property type="evidence" value="ECO:0007669"/>
    <property type="project" value="UniProtKB-SubCell"/>
</dbReference>
<evidence type="ECO:0000259" key="8">
    <source>
        <dbReference type="Pfam" id="PF02397"/>
    </source>
</evidence>